<dbReference type="VEuPathDB" id="TriTrypDB:LpyrH10_01_3240"/>
<keyword evidence="4" id="KW-1185">Reference proteome</keyword>
<feature type="region of interest" description="Disordered" evidence="2">
    <location>
        <begin position="935"/>
        <end position="960"/>
    </location>
</feature>
<proteinExistence type="predicted"/>
<feature type="region of interest" description="Disordered" evidence="2">
    <location>
        <begin position="1"/>
        <end position="102"/>
    </location>
</feature>
<feature type="non-terminal residue" evidence="3">
    <location>
        <position position="994"/>
    </location>
</feature>
<keyword evidence="1" id="KW-0175">Coiled coil</keyword>
<sequence>MSQQRTPNPKGLLEGSVLSDAPDSIRTGPKISFSAFSRGPYTPRGYVASARARSVTTATRKRSGSRRGSLLSHMRVAVRDDADDDSAPLPSAKEDSLNLYSSSPFRGASPSIVSMNRPGSVPNEVLPQAPDIQHIEGELWYVTGKSIPGKKKRATAQWVVCEDNHLSVYTSWAKSSRQLEERQFEWVRILFDYMHPHNHVGEMSGPVPQTRRMTMLRHQPRTTTESRLVFETRDPLRAKSLAGYYYFGIECVFRDAATGKLRRFLEIFCTDSAADHRQWIDFWEEMQLRYPMVRNRDANAASMDMGSEWLHDFMFPRNPAKSPQPDDADMSSSHLPSPFHNSSCVSPRVPRLGTAANVSSGLLDMTGSALSPVRSGLASGEGSSPLALVPMASTQRCAVRRNLFEEGSAEEGGKGGFPELLRYLAEAERKVREGVECAEMATRSMLEANLALRSLARQALAEEQLPPMACLALLGQSKQDEADALRGAFTQDRAVIHALQSDLKALCAALAQRPPPQPEGACDAALATAASAVPAAPTNDGTPSNAAVASSVTLAEYERQLADLRVQNAKLQEELDGFTSSAAEKVSAAFSAWTELDSLERSALQTAAAPSEKEETLKTQYLQADDALVRALVNAALEREIVSDSVNTSGADNFEGSAPHSSPSAPSSGSRSLSPLEAGLDGGRHGCDENARRDEYAAGHTANAADAPDVLPQVREVVQGRAPLLVSRSLNDAAPRTTVQALIRQQLRHFSLEHPRRLGARLRSAHSNTSAMGASLLTASATAVPLPAASVDVGRASPRDDFLQRVVENIVGAFGTSSAASPRAPQSLAVASSSQGVAGAGVPPLVSSTENSRNEPAEGGATTSTRAGCAVVSLWVLALRRCVEHHREQPGESVGDTGLTAAGSLLSARADGETLAKTPSAGSNQDTTLPIFARDPSCVQRSGPGHRATSSEEALLNEAGRRGRDVVRWLSSLEMHPSGVKSYVEGLAGERSDN</sequence>
<evidence type="ECO:0000256" key="1">
    <source>
        <dbReference type="SAM" id="Coils"/>
    </source>
</evidence>
<feature type="coiled-coil region" evidence="1">
    <location>
        <begin position="554"/>
        <end position="581"/>
    </location>
</feature>
<reference evidence="3 4" key="1">
    <citation type="submission" date="2015-07" db="EMBL/GenBank/DDBJ databases">
        <title>High-quality genome of monoxenous trypanosomatid Leptomonas pyrrhocoris.</title>
        <authorList>
            <person name="Flegontov P."/>
            <person name="Butenko A."/>
            <person name="Firsov S."/>
            <person name="Vlcek C."/>
            <person name="Logacheva M.D."/>
            <person name="Field M."/>
            <person name="Filatov D."/>
            <person name="Flegontova O."/>
            <person name="Gerasimov E."/>
            <person name="Jackson A.P."/>
            <person name="Kelly S."/>
            <person name="Opperdoes F."/>
            <person name="O'Reilly A."/>
            <person name="Votypka J."/>
            <person name="Yurchenko V."/>
            <person name="Lukes J."/>
        </authorList>
    </citation>
    <scope>NUCLEOTIDE SEQUENCE [LARGE SCALE GENOMIC DNA]</scope>
    <source>
        <strain evidence="3">H10</strain>
    </source>
</reference>
<evidence type="ECO:0008006" key="5">
    <source>
        <dbReference type="Google" id="ProtNLM"/>
    </source>
</evidence>
<organism evidence="3 4">
    <name type="scientific">Leptomonas pyrrhocoris</name>
    <name type="common">Firebug parasite</name>
    <dbReference type="NCBI Taxonomy" id="157538"/>
    <lineage>
        <taxon>Eukaryota</taxon>
        <taxon>Discoba</taxon>
        <taxon>Euglenozoa</taxon>
        <taxon>Kinetoplastea</taxon>
        <taxon>Metakinetoplastina</taxon>
        <taxon>Trypanosomatida</taxon>
        <taxon>Trypanosomatidae</taxon>
        <taxon>Leishmaniinae</taxon>
        <taxon>Leptomonas</taxon>
    </lineage>
</organism>
<dbReference type="AlphaFoldDB" id="A0A0N0E057"/>
<dbReference type="OrthoDB" id="265554at2759"/>
<dbReference type="EMBL" id="LGTL01000001">
    <property type="protein sequence ID" value="KPA86055.1"/>
    <property type="molecule type" value="Genomic_DNA"/>
</dbReference>
<dbReference type="GeneID" id="26900622"/>
<protein>
    <recommendedName>
        <fullName evidence="5">PH domain-containing protein</fullName>
    </recommendedName>
</protein>
<name>A0A0N0E057_LEPPY</name>
<dbReference type="RefSeq" id="XP_015664494.1">
    <property type="nucleotide sequence ID" value="XM_015796486.1"/>
</dbReference>
<evidence type="ECO:0000313" key="4">
    <source>
        <dbReference type="Proteomes" id="UP000037923"/>
    </source>
</evidence>
<feature type="region of interest" description="Disordered" evidence="2">
    <location>
        <begin position="647"/>
        <end position="690"/>
    </location>
</feature>
<evidence type="ECO:0000313" key="3">
    <source>
        <dbReference type="EMBL" id="KPA86055.1"/>
    </source>
</evidence>
<feature type="compositionally biased region" description="Low complexity" evidence="2">
    <location>
        <begin position="47"/>
        <end position="58"/>
    </location>
</feature>
<comment type="caution">
    <text evidence="3">The sequence shown here is derived from an EMBL/GenBank/DDBJ whole genome shotgun (WGS) entry which is preliminary data.</text>
</comment>
<feature type="compositionally biased region" description="Low complexity" evidence="2">
    <location>
        <begin position="656"/>
        <end position="676"/>
    </location>
</feature>
<feature type="region of interest" description="Disordered" evidence="2">
    <location>
        <begin position="835"/>
        <end position="864"/>
    </location>
</feature>
<gene>
    <name evidence="3" type="ORF">ABB37_00324</name>
</gene>
<evidence type="ECO:0000256" key="2">
    <source>
        <dbReference type="SAM" id="MobiDB-lite"/>
    </source>
</evidence>
<feature type="compositionally biased region" description="Polar residues" evidence="2">
    <location>
        <begin position="330"/>
        <end position="345"/>
    </location>
</feature>
<accession>A0A0N0E057</accession>
<dbReference type="Proteomes" id="UP000037923">
    <property type="component" value="Unassembled WGS sequence"/>
</dbReference>
<feature type="region of interest" description="Disordered" evidence="2">
    <location>
        <begin position="316"/>
        <end position="346"/>
    </location>
</feature>